<dbReference type="GeneID" id="8621936"/>
<dbReference type="PANTHER" id="PTHR33714:SF3">
    <property type="entry name" value="COUNTING FACTOR-ASSOCIATED PROTEIN A-RELATED"/>
    <property type="match status" value="1"/>
</dbReference>
<name>Q54X38_DICDI</name>
<keyword evidence="1" id="KW-0732">Signal</keyword>
<sequence length="250" mass="27865">MKLLFSLIALIFLFVNIVYSESLLSLKTFQYDVVGCNKPHSSSDSQGSLTGSGSFSLLEENKRLGSVDGGGVLPGSESSFESLCDNGELVTETYIRLDTCIVSTGETYSIDFDNGTIKKTSAAQCGEEGIIQWFKPYECVNDCLSSPYMYTVIEMDDIEIPKDTYVEIQYHGDCNNNGWKQNFDYIKFTPLNQCFANGLSSSYSLNCNTTMLEITQSDKFNCLVYKDLIYTDIWGDCTGSAEKYINVCNK</sequence>
<evidence type="ECO:0000256" key="1">
    <source>
        <dbReference type="SAM" id="SignalP"/>
    </source>
</evidence>
<evidence type="ECO:0000313" key="2">
    <source>
        <dbReference type="EMBL" id="EAL67763.1"/>
    </source>
</evidence>
<dbReference type="PhylomeDB" id="Q54X38"/>
<keyword evidence="3" id="KW-1185">Reference proteome</keyword>
<dbReference type="dictyBase" id="DDB_G0279229"/>
<dbReference type="Pfam" id="PF11912">
    <property type="entry name" value="CfaA_B_C"/>
    <property type="match status" value="1"/>
</dbReference>
<accession>Q54X38</accession>
<feature type="chain" id="PRO_5004250381" evidence="1">
    <location>
        <begin position="21"/>
        <end position="250"/>
    </location>
</feature>
<organism evidence="2 3">
    <name type="scientific">Dictyostelium discoideum</name>
    <name type="common">Social amoeba</name>
    <dbReference type="NCBI Taxonomy" id="44689"/>
    <lineage>
        <taxon>Eukaryota</taxon>
        <taxon>Amoebozoa</taxon>
        <taxon>Evosea</taxon>
        <taxon>Eumycetozoa</taxon>
        <taxon>Dictyostelia</taxon>
        <taxon>Dictyosteliales</taxon>
        <taxon>Dictyosteliaceae</taxon>
        <taxon>Dictyostelium</taxon>
    </lineage>
</organism>
<gene>
    <name evidence="2" type="ORF">DDB_G0279229</name>
</gene>
<reference evidence="2 3" key="1">
    <citation type="journal article" date="2005" name="Nature">
        <title>The genome of the social amoeba Dictyostelium discoideum.</title>
        <authorList>
            <consortium name="The Dictyostelium discoideum Sequencing Consortium"/>
            <person name="Eichinger L."/>
            <person name="Pachebat J.A."/>
            <person name="Glockner G."/>
            <person name="Rajandream M.A."/>
            <person name="Sucgang R."/>
            <person name="Berriman M."/>
            <person name="Song J."/>
            <person name="Olsen R."/>
            <person name="Szafranski K."/>
            <person name="Xu Q."/>
            <person name="Tunggal B."/>
            <person name="Kummerfeld S."/>
            <person name="Madera M."/>
            <person name="Konfortov B.A."/>
            <person name="Rivero F."/>
            <person name="Bankier A.T."/>
            <person name="Lehmann R."/>
            <person name="Hamlin N."/>
            <person name="Davies R."/>
            <person name="Gaudet P."/>
            <person name="Fey P."/>
            <person name="Pilcher K."/>
            <person name="Chen G."/>
            <person name="Saunders D."/>
            <person name="Sodergren E."/>
            <person name="Davis P."/>
            <person name="Kerhornou A."/>
            <person name="Nie X."/>
            <person name="Hall N."/>
            <person name="Anjard C."/>
            <person name="Hemphill L."/>
            <person name="Bason N."/>
            <person name="Farbrother P."/>
            <person name="Desany B."/>
            <person name="Just E."/>
            <person name="Morio T."/>
            <person name="Rost R."/>
            <person name="Churcher C."/>
            <person name="Cooper J."/>
            <person name="Haydock S."/>
            <person name="van Driessche N."/>
            <person name="Cronin A."/>
            <person name="Goodhead I."/>
            <person name="Muzny D."/>
            <person name="Mourier T."/>
            <person name="Pain A."/>
            <person name="Lu M."/>
            <person name="Harper D."/>
            <person name="Lindsay R."/>
            <person name="Hauser H."/>
            <person name="James K."/>
            <person name="Quiles M."/>
            <person name="Madan Babu M."/>
            <person name="Saito T."/>
            <person name="Buchrieser C."/>
            <person name="Wardroper A."/>
            <person name="Felder M."/>
            <person name="Thangavelu M."/>
            <person name="Johnson D."/>
            <person name="Knights A."/>
            <person name="Loulseged H."/>
            <person name="Mungall K."/>
            <person name="Oliver K."/>
            <person name="Price C."/>
            <person name="Quail M.A."/>
            <person name="Urushihara H."/>
            <person name="Hernandez J."/>
            <person name="Rabbinowitsch E."/>
            <person name="Steffen D."/>
            <person name="Sanders M."/>
            <person name="Ma J."/>
            <person name="Kohara Y."/>
            <person name="Sharp S."/>
            <person name="Simmonds M."/>
            <person name="Spiegler S."/>
            <person name="Tivey A."/>
            <person name="Sugano S."/>
            <person name="White B."/>
            <person name="Walker D."/>
            <person name="Woodward J."/>
            <person name="Winckler T."/>
            <person name="Tanaka Y."/>
            <person name="Shaulsky G."/>
            <person name="Schleicher M."/>
            <person name="Weinstock G."/>
            <person name="Rosenthal A."/>
            <person name="Cox E.C."/>
            <person name="Chisholm R.L."/>
            <person name="Gibbs R."/>
            <person name="Loomis W.F."/>
            <person name="Platzer M."/>
            <person name="Kay R.R."/>
            <person name="Williams J."/>
            <person name="Dear P.H."/>
            <person name="Noegel A.A."/>
            <person name="Barrell B."/>
            <person name="Kuspa A."/>
        </authorList>
    </citation>
    <scope>NUCLEOTIDE SEQUENCE [LARGE SCALE GENOMIC DNA]</scope>
    <source>
        <strain evidence="2 3">AX4</strain>
    </source>
</reference>
<dbReference type="AlphaFoldDB" id="Q54X38"/>
<comment type="caution">
    <text evidence="2">The sequence shown here is derived from an EMBL/GenBank/DDBJ whole genome shotgun (WGS) entry which is preliminary data.</text>
</comment>
<dbReference type="RefSeq" id="XP_641739.1">
    <property type="nucleotide sequence ID" value="XM_636647.1"/>
</dbReference>
<proteinExistence type="predicted"/>
<dbReference type="HOGENOM" id="CLU_1113034_0_0_1"/>
<evidence type="ECO:0000313" key="3">
    <source>
        <dbReference type="Proteomes" id="UP000002195"/>
    </source>
</evidence>
<dbReference type="KEGG" id="ddi:DDB_G0279229"/>
<dbReference type="PaxDb" id="44689-DDB0205663"/>
<dbReference type="InParanoid" id="Q54X38"/>
<dbReference type="InterPro" id="IPR021837">
    <property type="entry name" value="CfaA/B/C"/>
</dbReference>
<feature type="signal peptide" evidence="1">
    <location>
        <begin position="1"/>
        <end position="20"/>
    </location>
</feature>
<dbReference type="EMBL" id="AAFI02000030">
    <property type="protein sequence ID" value="EAL67763.1"/>
    <property type="molecule type" value="Genomic_DNA"/>
</dbReference>
<protein>
    <submittedName>
        <fullName evidence="2">Uncharacterized protein</fullName>
    </submittedName>
</protein>
<dbReference type="VEuPathDB" id="AmoebaDB:DDB_G0279229"/>
<dbReference type="Proteomes" id="UP000002195">
    <property type="component" value="Unassembled WGS sequence"/>
</dbReference>
<dbReference type="PANTHER" id="PTHR33714">
    <property type="entry name" value="COUNTING FACTOR-ASSOCIATED PROTEIN A-RELATED"/>
    <property type="match status" value="1"/>
</dbReference>